<dbReference type="PROSITE" id="PS51770">
    <property type="entry name" value="HOTDOG_ACOT"/>
    <property type="match status" value="1"/>
</dbReference>
<dbReference type="RefSeq" id="WP_154621245.1">
    <property type="nucleotide sequence ID" value="NZ_VUNL01000011.1"/>
</dbReference>
<dbReference type="InterPro" id="IPR040170">
    <property type="entry name" value="Cytosol_ACT"/>
</dbReference>
<evidence type="ECO:0000256" key="4">
    <source>
        <dbReference type="SAM" id="MobiDB-lite"/>
    </source>
</evidence>
<feature type="domain" description="HotDog ACOT-type" evidence="5">
    <location>
        <begin position="2"/>
        <end position="115"/>
    </location>
</feature>
<dbReference type="Proteomes" id="UP000430222">
    <property type="component" value="Unassembled WGS sequence"/>
</dbReference>
<dbReference type="GO" id="GO:0009062">
    <property type="term" value="P:fatty acid catabolic process"/>
    <property type="evidence" value="ECO:0007669"/>
    <property type="project" value="TreeGrafter"/>
</dbReference>
<sequence>MAQNKIVISQVMMPSQTNPNGNVHGGEIMKMMDSTAYAAARKYARSNVVTARVDELEFHLPILIGDLVTCSAEIVFVGHSSMEVAVNVDVEDLDQDSKPQRALTAYFTMVALDRNSRPKSVPPLILDTEEAKRAFEDGRRRYEAHKERKRKQREEEKMRAAAKKSPREPENHTAKK</sequence>
<evidence type="ECO:0000256" key="3">
    <source>
        <dbReference type="PROSITE-ProRule" id="PRU01106"/>
    </source>
</evidence>
<accession>A0A6I2UW76</accession>
<dbReference type="PANTHER" id="PTHR11049:SF24">
    <property type="entry name" value="CYTOSOLIC ACYL COENZYME A THIOESTER HYDROLASE"/>
    <property type="match status" value="1"/>
</dbReference>
<keyword evidence="2 3" id="KW-0378">Hydrolase</keyword>
<dbReference type="GO" id="GO:0006637">
    <property type="term" value="P:acyl-CoA metabolic process"/>
    <property type="evidence" value="ECO:0007669"/>
    <property type="project" value="TreeGrafter"/>
</dbReference>
<protein>
    <submittedName>
        <fullName evidence="6">Acyl-CoA thioesterase</fullName>
    </submittedName>
</protein>
<dbReference type="EMBL" id="VUNL01000011">
    <property type="protein sequence ID" value="MSV25487.1"/>
    <property type="molecule type" value="Genomic_DNA"/>
</dbReference>
<dbReference type="SUPFAM" id="SSF54637">
    <property type="entry name" value="Thioesterase/thiol ester dehydrase-isomerase"/>
    <property type="match status" value="1"/>
</dbReference>
<keyword evidence="7" id="KW-1185">Reference proteome</keyword>
<dbReference type="PANTHER" id="PTHR11049">
    <property type="entry name" value="ACYL COENZYME A THIOESTER HYDROLASE"/>
    <property type="match status" value="1"/>
</dbReference>
<evidence type="ECO:0000313" key="6">
    <source>
        <dbReference type="EMBL" id="MSV25487.1"/>
    </source>
</evidence>
<evidence type="ECO:0000256" key="2">
    <source>
        <dbReference type="ARBA" id="ARBA00022801"/>
    </source>
</evidence>
<reference evidence="6 7" key="1">
    <citation type="submission" date="2019-08" db="EMBL/GenBank/DDBJ databases">
        <title>In-depth cultivation of the pig gut microbiome towards novel bacterial diversity and tailored functional studies.</title>
        <authorList>
            <person name="Wylensek D."/>
            <person name="Hitch T.C.A."/>
            <person name="Clavel T."/>
        </authorList>
    </citation>
    <scope>NUCLEOTIDE SEQUENCE [LARGE SCALE GENOMIC DNA]</scope>
    <source>
        <strain evidence="7">WCA-380-WT-3B3</strain>
    </source>
</reference>
<dbReference type="Pfam" id="PF03061">
    <property type="entry name" value="4HBT"/>
    <property type="match status" value="1"/>
</dbReference>
<proteinExistence type="inferred from homology"/>
<evidence type="ECO:0000313" key="7">
    <source>
        <dbReference type="Proteomes" id="UP000430222"/>
    </source>
</evidence>
<dbReference type="GO" id="GO:0005829">
    <property type="term" value="C:cytosol"/>
    <property type="evidence" value="ECO:0007669"/>
    <property type="project" value="TreeGrafter"/>
</dbReference>
<dbReference type="InterPro" id="IPR029069">
    <property type="entry name" value="HotDog_dom_sf"/>
</dbReference>
<dbReference type="GO" id="GO:0052816">
    <property type="term" value="F:long-chain fatty acyl-CoA hydrolase activity"/>
    <property type="evidence" value="ECO:0007669"/>
    <property type="project" value="TreeGrafter"/>
</dbReference>
<dbReference type="InterPro" id="IPR006683">
    <property type="entry name" value="Thioestr_dom"/>
</dbReference>
<feature type="region of interest" description="Disordered" evidence="4">
    <location>
        <begin position="136"/>
        <end position="176"/>
    </location>
</feature>
<organism evidence="6 7">
    <name type="scientific">Selenomonas montiformis</name>
    <dbReference type="NCBI Taxonomy" id="2652285"/>
    <lineage>
        <taxon>Bacteria</taxon>
        <taxon>Bacillati</taxon>
        <taxon>Bacillota</taxon>
        <taxon>Negativicutes</taxon>
        <taxon>Selenomonadales</taxon>
        <taxon>Selenomonadaceae</taxon>
        <taxon>Selenomonas</taxon>
    </lineage>
</organism>
<gene>
    <name evidence="6" type="ORF">FYJ78_09925</name>
</gene>
<dbReference type="AlphaFoldDB" id="A0A6I2UW76"/>
<name>A0A6I2UW76_9FIRM</name>
<comment type="caution">
    <text evidence="6">The sequence shown here is derived from an EMBL/GenBank/DDBJ whole genome shotgun (WGS) entry which is preliminary data.</text>
</comment>
<dbReference type="InterPro" id="IPR033120">
    <property type="entry name" value="HOTDOG_ACOT"/>
</dbReference>
<dbReference type="CDD" id="cd03442">
    <property type="entry name" value="BFIT_BACH"/>
    <property type="match status" value="1"/>
</dbReference>
<comment type="similarity">
    <text evidence="1">Belongs to the acyl coenzyme A hydrolase family.</text>
</comment>
<dbReference type="Gene3D" id="3.10.129.10">
    <property type="entry name" value="Hotdog Thioesterase"/>
    <property type="match status" value="1"/>
</dbReference>
<evidence type="ECO:0000256" key="1">
    <source>
        <dbReference type="ARBA" id="ARBA00010458"/>
    </source>
</evidence>
<evidence type="ECO:0000259" key="5">
    <source>
        <dbReference type="PROSITE" id="PS51770"/>
    </source>
</evidence>